<comment type="caution">
    <text evidence="2">The sequence shown here is derived from an EMBL/GenBank/DDBJ whole genome shotgun (WGS) entry which is preliminary data.</text>
</comment>
<gene>
    <name evidence="2" type="ORF">PV02_07130</name>
</gene>
<dbReference type="PANTHER" id="PTHR40082:SF1">
    <property type="entry name" value="BLR5956 PROTEIN"/>
    <property type="match status" value="1"/>
</dbReference>
<name>A0AAE3HAX8_9EURY</name>
<evidence type="ECO:0000313" key="3">
    <source>
        <dbReference type="Proteomes" id="UP001206983"/>
    </source>
</evidence>
<dbReference type="InterPro" id="IPR036108">
    <property type="entry name" value="4pyrrol_syn_uPrphyn_synt_sf"/>
</dbReference>
<dbReference type="AlphaFoldDB" id="A0AAE3HAX8"/>
<dbReference type="InterPro" id="IPR039793">
    <property type="entry name" value="UROS/Hem4"/>
</dbReference>
<dbReference type="Gene3D" id="3.40.50.10090">
    <property type="match status" value="2"/>
</dbReference>
<dbReference type="PANTHER" id="PTHR40082">
    <property type="entry name" value="BLR5956 PROTEIN"/>
    <property type="match status" value="1"/>
</dbReference>
<sequence length="265" mass="29037">MSEGAKKPVIAIMRPERYIRESVELARSMGFEPVTVPMVEITDMKDEYFDGFVERVLDGRADYVIFTSANGIDFTLRKIPEGSRKAFIDALNRTKVIAIGPTTRKALEKTGINVMGMPGVYSSEGLVDYLRNDVTGRTVDTARSFYGSRQLVEGLQSCGAVVNQTKVYTLAKPEGGEQDRLIDAALNGEISAFAFTSSMMVHNFFEHARSRASEEQVINALNSSVVAAIGGPTAQTLAGYGVKVSAIPDKFTFEEVLRSIREQLS</sequence>
<dbReference type="NCBIfam" id="NF004587">
    <property type="entry name" value="PRK05928.2-5"/>
    <property type="match status" value="1"/>
</dbReference>
<dbReference type="Proteomes" id="UP001206983">
    <property type="component" value="Unassembled WGS sequence"/>
</dbReference>
<proteinExistence type="predicted"/>
<dbReference type="Pfam" id="PF02602">
    <property type="entry name" value="HEM4"/>
    <property type="match status" value="1"/>
</dbReference>
<evidence type="ECO:0000313" key="2">
    <source>
        <dbReference type="EMBL" id="MCQ6963221.1"/>
    </source>
</evidence>
<dbReference type="InterPro" id="IPR003754">
    <property type="entry name" value="4pyrrol_synth_uPrphyn_synth"/>
</dbReference>
<organism evidence="2 3">
    <name type="scientific">Methanolobus chelungpuianus</name>
    <dbReference type="NCBI Taxonomy" id="502115"/>
    <lineage>
        <taxon>Archaea</taxon>
        <taxon>Methanobacteriati</taxon>
        <taxon>Methanobacteriota</taxon>
        <taxon>Stenosarchaea group</taxon>
        <taxon>Methanomicrobia</taxon>
        <taxon>Methanosarcinales</taxon>
        <taxon>Methanosarcinaceae</taxon>
        <taxon>Methanolobus</taxon>
    </lineage>
</organism>
<evidence type="ECO:0000259" key="1">
    <source>
        <dbReference type="Pfam" id="PF02602"/>
    </source>
</evidence>
<dbReference type="GO" id="GO:0004852">
    <property type="term" value="F:uroporphyrinogen-III synthase activity"/>
    <property type="evidence" value="ECO:0007669"/>
    <property type="project" value="InterPro"/>
</dbReference>
<keyword evidence="3" id="KW-1185">Reference proteome</keyword>
<accession>A0AAE3HAX8</accession>
<dbReference type="EMBL" id="JTEO01000004">
    <property type="protein sequence ID" value="MCQ6963221.1"/>
    <property type="molecule type" value="Genomic_DNA"/>
</dbReference>
<dbReference type="SUPFAM" id="SSF69618">
    <property type="entry name" value="HemD-like"/>
    <property type="match status" value="1"/>
</dbReference>
<feature type="domain" description="Tetrapyrrole biosynthesis uroporphyrinogen III synthase" evidence="1">
    <location>
        <begin position="23"/>
        <end position="256"/>
    </location>
</feature>
<reference evidence="2 3" key="1">
    <citation type="journal article" date="2011" name="Appl. Environ. Microbiol.">
        <title>Methanogenic archaea isolated from Taiwan's Chelungpu fault.</title>
        <authorList>
            <person name="Wu S.Y."/>
            <person name="Lai M.C."/>
        </authorList>
    </citation>
    <scope>NUCLEOTIDE SEQUENCE [LARGE SCALE GENOMIC DNA]</scope>
    <source>
        <strain evidence="2 3">St545Mb</strain>
    </source>
</reference>
<dbReference type="CDD" id="cd06578">
    <property type="entry name" value="HemD"/>
    <property type="match status" value="1"/>
</dbReference>
<dbReference type="GO" id="GO:0006780">
    <property type="term" value="P:uroporphyrinogen III biosynthetic process"/>
    <property type="evidence" value="ECO:0007669"/>
    <property type="project" value="InterPro"/>
</dbReference>
<protein>
    <submittedName>
        <fullName evidence="2">Uroporphyrinogen-III synthase</fullName>
    </submittedName>
</protein>